<protein>
    <submittedName>
        <fullName evidence="1">Uncharacterized protein</fullName>
    </submittedName>
</protein>
<proteinExistence type="predicted"/>
<dbReference type="EMBL" id="JAQIZT010000009">
    <property type="protein sequence ID" value="KAJ6984121.1"/>
    <property type="molecule type" value="Genomic_DNA"/>
</dbReference>
<organism evidence="1 3">
    <name type="scientific">Populus alba x Populus x berolinensis</name>
    <dbReference type="NCBI Taxonomy" id="444605"/>
    <lineage>
        <taxon>Eukaryota</taxon>
        <taxon>Viridiplantae</taxon>
        <taxon>Streptophyta</taxon>
        <taxon>Embryophyta</taxon>
        <taxon>Tracheophyta</taxon>
        <taxon>Spermatophyta</taxon>
        <taxon>Magnoliopsida</taxon>
        <taxon>eudicotyledons</taxon>
        <taxon>Gunneridae</taxon>
        <taxon>Pentapetalae</taxon>
        <taxon>rosids</taxon>
        <taxon>fabids</taxon>
        <taxon>Malpighiales</taxon>
        <taxon>Salicaceae</taxon>
        <taxon>Saliceae</taxon>
        <taxon>Populus</taxon>
    </lineage>
</organism>
<name>A0AAD6MF35_9ROSI</name>
<reference evidence="1" key="1">
    <citation type="journal article" date="2023" name="Mol. Ecol. Resour.">
        <title>Chromosome-level genome assembly of a triploid poplar Populus alba 'Berolinensis'.</title>
        <authorList>
            <person name="Chen S."/>
            <person name="Yu Y."/>
            <person name="Wang X."/>
            <person name="Wang S."/>
            <person name="Zhang T."/>
            <person name="Zhou Y."/>
            <person name="He R."/>
            <person name="Meng N."/>
            <person name="Wang Y."/>
            <person name="Liu W."/>
            <person name="Liu Z."/>
            <person name="Liu J."/>
            <person name="Guo Q."/>
            <person name="Huang H."/>
            <person name="Sederoff R.R."/>
            <person name="Wang G."/>
            <person name="Qu G."/>
            <person name="Chen S."/>
        </authorList>
    </citation>
    <scope>NUCLEOTIDE SEQUENCE</scope>
    <source>
        <strain evidence="1">SC-2020</strain>
    </source>
</reference>
<evidence type="ECO:0000313" key="2">
    <source>
        <dbReference type="EMBL" id="KAJ6984128.1"/>
    </source>
</evidence>
<dbReference type="EMBL" id="JAQIZT010000009">
    <property type="protein sequence ID" value="KAJ6984128.1"/>
    <property type="molecule type" value="Genomic_DNA"/>
</dbReference>
<dbReference type="AlphaFoldDB" id="A0AAD6MF35"/>
<gene>
    <name evidence="1" type="ORF">NC653_022379</name>
    <name evidence="2" type="ORF">NC653_022386</name>
</gene>
<dbReference type="Proteomes" id="UP001164929">
    <property type="component" value="Chromosome 9"/>
</dbReference>
<keyword evidence="3" id="KW-1185">Reference proteome</keyword>
<sequence length="67" mass="7540">MENSVLSTSVIQHTDSFSLFTPSFLSLSLSLSLNFYNPIHIQIQLRTWGVVDELETVISSTDAMMFV</sequence>
<comment type="caution">
    <text evidence="1">The sequence shown here is derived from an EMBL/GenBank/DDBJ whole genome shotgun (WGS) entry which is preliminary data.</text>
</comment>
<accession>A0AAD6MF35</accession>
<evidence type="ECO:0000313" key="1">
    <source>
        <dbReference type="EMBL" id="KAJ6984121.1"/>
    </source>
</evidence>
<evidence type="ECO:0000313" key="3">
    <source>
        <dbReference type="Proteomes" id="UP001164929"/>
    </source>
</evidence>